<comment type="cofactor">
    <cofactor evidence="1">
        <name>Mg(2+)</name>
        <dbReference type="ChEBI" id="CHEBI:18420"/>
    </cofactor>
</comment>
<keyword evidence="5" id="KW-0479">Metal-binding</keyword>
<evidence type="ECO:0000256" key="2">
    <source>
        <dbReference type="ARBA" id="ARBA00005582"/>
    </source>
</evidence>
<dbReference type="PANTHER" id="PTHR47707:SF1">
    <property type="entry name" value="NUDIX HYDROLASE FAMILY PROTEIN"/>
    <property type="match status" value="1"/>
</dbReference>
<evidence type="ECO:0000313" key="14">
    <source>
        <dbReference type="Proteomes" id="UP000824081"/>
    </source>
</evidence>
<dbReference type="Proteomes" id="UP000824081">
    <property type="component" value="Unassembled WGS sequence"/>
</dbReference>
<evidence type="ECO:0000256" key="7">
    <source>
        <dbReference type="ARBA" id="ARBA00022801"/>
    </source>
</evidence>
<reference evidence="13" key="1">
    <citation type="submission" date="2020-10" db="EMBL/GenBank/DDBJ databases">
        <authorList>
            <person name="Gilroy R."/>
        </authorList>
    </citation>
    <scope>NUCLEOTIDE SEQUENCE</scope>
    <source>
        <strain evidence="13">11687</strain>
    </source>
</reference>
<comment type="similarity">
    <text evidence="2">Belongs to the Nudix hydrolase family.</text>
</comment>
<dbReference type="PROSITE" id="PS51462">
    <property type="entry name" value="NUDIX"/>
    <property type="match status" value="1"/>
</dbReference>
<keyword evidence="8" id="KW-0460">Magnesium</keyword>
<evidence type="ECO:0000256" key="8">
    <source>
        <dbReference type="ARBA" id="ARBA00022842"/>
    </source>
</evidence>
<dbReference type="GO" id="GO:0035539">
    <property type="term" value="F:8-oxo-7,8-dihydrodeoxyguanosine triphosphate pyrophosphatase activity"/>
    <property type="evidence" value="ECO:0007669"/>
    <property type="project" value="UniProtKB-EC"/>
</dbReference>
<dbReference type="InterPro" id="IPR000086">
    <property type="entry name" value="NUDIX_hydrolase_dom"/>
</dbReference>
<dbReference type="Pfam" id="PF00293">
    <property type="entry name" value="NUDIX"/>
    <property type="match status" value="1"/>
</dbReference>
<evidence type="ECO:0000256" key="3">
    <source>
        <dbReference type="ARBA" id="ARBA00022457"/>
    </source>
</evidence>
<keyword evidence="9" id="KW-0234">DNA repair</keyword>
<evidence type="ECO:0000256" key="4">
    <source>
        <dbReference type="ARBA" id="ARBA00022705"/>
    </source>
</evidence>
<comment type="catalytic activity">
    <reaction evidence="10">
        <text>8-oxo-dGTP + H2O = 8-oxo-dGMP + diphosphate + H(+)</text>
        <dbReference type="Rhea" id="RHEA:31575"/>
        <dbReference type="ChEBI" id="CHEBI:15377"/>
        <dbReference type="ChEBI" id="CHEBI:15378"/>
        <dbReference type="ChEBI" id="CHEBI:33019"/>
        <dbReference type="ChEBI" id="CHEBI:63224"/>
        <dbReference type="ChEBI" id="CHEBI:77896"/>
        <dbReference type="EC" id="3.6.1.55"/>
    </reaction>
</comment>
<dbReference type="AlphaFoldDB" id="A0A9D1SG14"/>
<evidence type="ECO:0000256" key="6">
    <source>
        <dbReference type="ARBA" id="ARBA00022763"/>
    </source>
</evidence>
<evidence type="ECO:0000256" key="10">
    <source>
        <dbReference type="ARBA" id="ARBA00035861"/>
    </source>
</evidence>
<dbReference type="InterPro" id="IPR047127">
    <property type="entry name" value="MutT-like"/>
</dbReference>
<evidence type="ECO:0000256" key="1">
    <source>
        <dbReference type="ARBA" id="ARBA00001946"/>
    </source>
</evidence>
<dbReference type="InterPro" id="IPR020476">
    <property type="entry name" value="Nudix_hydrolase"/>
</dbReference>
<keyword evidence="3" id="KW-0515">Mutator protein</keyword>
<keyword evidence="7" id="KW-0378">Hydrolase</keyword>
<keyword evidence="6" id="KW-0227">DNA damage</keyword>
<accession>A0A9D1SG14</accession>
<gene>
    <name evidence="13" type="ORF">IAC57_03045</name>
</gene>
<dbReference type="GO" id="GO:0046872">
    <property type="term" value="F:metal ion binding"/>
    <property type="evidence" value="ECO:0007669"/>
    <property type="project" value="UniProtKB-KW"/>
</dbReference>
<dbReference type="GO" id="GO:0044715">
    <property type="term" value="F:8-oxo-dGDP phosphatase activity"/>
    <property type="evidence" value="ECO:0007669"/>
    <property type="project" value="TreeGrafter"/>
</dbReference>
<dbReference type="InterPro" id="IPR015797">
    <property type="entry name" value="NUDIX_hydrolase-like_dom_sf"/>
</dbReference>
<dbReference type="GO" id="GO:0044716">
    <property type="term" value="F:8-oxo-GDP phosphatase activity"/>
    <property type="evidence" value="ECO:0007669"/>
    <property type="project" value="TreeGrafter"/>
</dbReference>
<evidence type="ECO:0000256" key="11">
    <source>
        <dbReference type="ARBA" id="ARBA00038905"/>
    </source>
</evidence>
<dbReference type="EC" id="3.6.1.55" evidence="11"/>
<dbReference type="PRINTS" id="PR00502">
    <property type="entry name" value="NUDIXFAMILY"/>
</dbReference>
<dbReference type="EMBL" id="DVMZ01000080">
    <property type="protein sequence ID" value="HIU59059.1"/>
    <property type="molecule type" value="Genomic_DNA"/>
</dbReference>
<proteinExistence type="inferred from homology"/>
<dbReference type="GO" id="GO:0008413">
    <property type="term" value="F:8-oxo-7,8-dihydroguanosine triphosphate pyrophosphatase activity"/>
    <property type="evidence" value="ECO:0007669"/>
    <property type="project" value="TreeGrafter"/>
</dbReference>
<evidence type="ECO:0000256" key="5">
    <source>
        <dbReference type="ARBA" id="ARBA00022723"/>
    </source>
</evidence>
<dbReference type="PANTHER" id="PTHR47707">
    <property type="entry name" value="8-OXO-DGTP DIPHOSPHATASE"/>
    <property type="match status" value="1"/>
</dbReference>
<protein>
    <recommendedName>
        <fullName evidence="11">8-oxo-dGTP diphosphatase</fullName>
        <ecNumber evidence="11">3.6.1.55</ecNumber>
    </recommendedName>
</protein>
<reference evidence="13" key="2">
    <citation type="journal article" date="2021" name="PeerJ">
        <title>Extensive microbial diversity within the chicken gut microbiome revealed by metagenomics and culture.</title>
        <authorList>
            <person name="Gilroy R."/>
            <person name="Ravi A."/>
            <person name="Getino M."/>
            <person name="Pursley I."/>
            <person name="Horton D.L."/>
            <person name="Alikhan N.F."/>
            <person name="Baker D."/>
            <person name="Gharbi K."/>
            <person name="Hall N."/>
            <person name="Watson M."/>
            <person name="Adriaenssens E.M."/>
            <person name="Foster-Nyarko E."/>
            <person name="Jarju S."/>
            <person name="Secka A."/>
            <person name="Antonio M."/>
            <person name="Oren A."/>
            <person name="Chaudhuri R.R."/>
            <person name="La Ragione R."/>
            <person name="Hildebrand F."/>
            <person name="Pallen M.J."/>
        </authorList>
    </citation>
    <scope>NUCLEOTIDE SEQUENCE</scope>
    <source>
        <strain evidence="13">11687</strain>
    </source>
</reference>
<dbReference type="GO" id="GO:0006260">
    <property type="term" value="P:DNA replication"/>
    <property type="evidence" value="ECO:0007669"/>
    <property type="project" value="UniProtKB-KW"/>
</dbReference>
<name>A0A9D1SG14_9FIRM</name>
<dbReference type="GO" id="GO:0006281">
    <property type="term" value="P:DNA repair"/>
    <property type="evidence" value="ECO:0007669"/>
    <property type="project" value="UniProtKB-KW"/>
</dbReference>
<feature type="domain" description="Nudix hydrolase" evidence="12">
    <location>
        <begin position="3"/>
        <end position="131"/>
    </location>
</feature>
<evidence type="ECO:0000259" key="12">
    <source>
        <dbReference type="PROSITE" id="PS51462"/>
    </source>
</evidence>
<dbReference type="Gene3D" id="3.90.79.10">
    <property type="entry name" value="Nucleoside Triphosphate Pyrophosphohydrolase"/>
    <property type="match status" value="1"/>
</dbReference>
<dbReference type="SUPFAM" id="SSF55811">
    <property type="entry name" value="Nudix"/>
    <property type="match status" value="1"/>
</dbReference>
<sequence length="136" mass="15293">MKKHIRVAAGLLFENGKLFAAKRGESPYPYLAHKYEFPGGKIEEGETGEEAVKRELKEELALDVKVGGLFGCTKFEYPDFVITLFLYECEMLSAFQLKEHESFCWMSPSELDFLQWAPADADLLESISGIFGNGKA</sequence>
<organism evidence="13 14">
    <name type="scientific">Candidatus Scatosoma pullistercoris</name>
    <dbReference type="NCBI Taxonomy" id="2840934"/>
    <lineage>
        <taxon>Bacteria</taxon>
        <taxon>Bacillati</taxon>
        <taxon>Bacillota</taxon>
        <taxon>Clostridia</taxon>
        <taxon>Candidatus Scatosoma</taxon>
    </lineage>
</organism>
<comment type="caution">
    <text evidence="13">The sequence shown here is derived from an EMBL/GenBank/DDBJ whole genome shotgun (WGS) entry which is preliminary data.</text>
</comment>
<evidence type="ECO:0000256" key="9">
    <source>
        <dbReference type="ARBA" id="ARBA00023204"/>
    </source>
</evidence>
<keyword evidence="4" id="KW-0235">DNA replication</keyword>
<dbReference type="CDD" id="cd03425">
    <property type="entry name" value="NUDIX_MutT_NudA_like"/>
    <property type="match status" value="1"/>
</dbReference>
<evidence type="ECO:0000313" key="13">
    <source>
        <dbReference type="EMBL" id="HIU59059.1"/>
    </source>
</evidence>